<name>A0A3S5WXP8_AERCA</name>
<dbReference type="PROSITE" id="PS51186">
    <property type="entry name" value="GNAT"/>
    <property type="match status" value="1"/>
</dbReference>
<keyword evidence="1 3" id="KW-0808">Transferase</keyword>
<dbReference type="RefSeq" id="WP_109112946.1">
    <property type="nucleotide sequence ID" value="NZ_JAPEEB010000014.1"/>
</dbReference>
<accession>A0A3S5WXP8</accession>
<dbReference type="CDD" id="cd04301">
    <property type="entry name" value="NAT_SF"/>
    <property type="match status" value="1"/>
</dbReference>
<dbReference type="GO" id="GO:0016747">
    <property type="term" value="F:acyltransferase activity, transferring groups other than amino-acyl groups"/>
    <property type="evidence" value="ECO:0007669"/>
    <property type="project" value="InterPro"/>
</dbReference>
<dbReference type="InterPro" id="IPR050832">
    <property type="entry name" value="Bact_Acetyltransf"/>
</dbReference>
<organism evidence="3 4">
    <name type="scientific">Aeromonas caviae</name>
    <name type="common">Aeromonas punctata</name>
    <dbReference type="NCBI Taxonomy" id="648"/>
    <lineage>
        <taxon>Bacteria</taxon>
        <taxon>Pseudomonadati</taxon>
        <taxon>Pseudomonadota</taxon>
        <taxon>Gammaproteobacteria</taxon>
        <taxon>Aeromonadales</taxon>
        <taxon>Aeromonadaceae</taxon>
        <taxon>Aeromonas</taxon>
    </lineage>
</organism>
<dbReference type="InterPro" id="IPR016181">
    <property type="entry name" value="Acyl_CoA_acyltransferase"/>
</dbReference>
<evidence type="ECO:0000256" key="2">
    <source>
        <dbReference type="ARBA" id="ARBA00023315"/>
    </source>
</evidence>
<dbReference type="InterPro" id="IPR000182">
    <property type="entry name" value="GNAT_dom"/>
</dbReference>
<dbReference type="Gene3D" id="3.40.630.30">
    <property type="match status" value="1"/>
</dbReference>
<dbReference type="SUPFAM" id="SSF55729">
    <property type="entry name" value="Acyl-CoA N-acyltransferases (Nat)"/>
    <property type="match status" value="1"/>
</dbReference>
<dbReference type="PANTHER" id="PTHR43877:SF1">
    <property type="entry name" value="ACETYLTRANSFERASE"/>
    <property type="match status" value="1"/>
</dbReference>
<reference evidence="3" key="1">
    <citation type="journal article" date="2019" name="J Environ">
        <title>Genetic characterization and potential molecular dissemination mechanism of tet (31) gene in Aeromonas caviae from an oxytetracycline wastewater treatment system.</title>
        <authorList>
            <person name="Shi Y."/>
            <person name="Tian Z."/>
            <person name="Leclercq S.O."/>
            <person name="Zhang H."/>
            <person name="Yang M."/>
            <person name="Zhang Y."/>
        </authorList>
    </citation>
    <scope>NUCLEOTIDE SEQUENCE</scope>
    <source>
        <strain evidence="3">T25-39</strain>
    </source>
</reference>
<evidence type="ECO:0000256" key="1">
    <source>
        <dbReference type="ARBA" id="ARBA00022679"/>
    </source>
</evidence>
<dbReference type="EMBL" id="CP025706">
    <property type="protein sequence ID" value="AXB06086.1"/>
    <property type="molecule type" value="Genomic_DNA"/>
</dbReference>
<keyword evidence="2" id="KW-0012">Acyltransferase</keyword>
<dbReference type="PANTHER" id="PTHR43877">
    <property type="entry name" value="AMINOALKYLPHOSPHONATE N-ACETYLTRANSFERASE-RELATED-RELATED"/>
    <property type="match status" value="1"/>
</dbReference>
<evidence type="ECO:0000313" key="3">
    <source>
        <dbReference type="EMBL" id="AXB06086.1"/>
    </source>
</evidence>
<protein>
    <submittedName>
        <fullName evidence="3">GNAT family N-acetyltransferase</fullName>
    </submittedName>
</protein>
<proteinExistence type="predicted"/>
<gene>
    <name evidence="3" type="ORF">C1C91_14710</name>
</gene>
<sequence length="154" mass="17062">MKVREALAADIPALTTLRMALFCELGELARPDEDPVLMEATQAYFIQAQEEGSARSWVVEEEGEVVACATLALFVRPPYPGNLAGREGYLLNIYTRPAWRRRGMANALLVAMVAYAREQQLGKLWLHASSDGRAIYERFGFAANPACLECVPAR</sequence>
<evidence type="ECO:0000313" key="4">
    <source>
        <dbReference type="Proteomes" id="UP000266778"/>
    </source>
</evidence>
<dbReference type="AlphaFoldDB" id="A0A3S5WXP8"/>
<dbReference type="Proteomes" id="UP000266778">
    <property type="component" value="Chromosome"/>
</dbReference>
<dbReference type="Pfam" id="PF00583">
    <property type="entry name" value="Acetyltransf_1"/>
    <property type="match status" value="1"/>
</dbReference>